<feature type="domain" description="hAT-like transposase RNase-H fold" evidence="3">
    <location>
        <begin position="5"/>
        <end position="67"/>
    </location>
</feature>
<dbReference type="PANTHER" id="PTHR23272">
    <property type="entry name" value="BED FINGER-RELATED"/>
    <property type="match status" value="1"/>
</dbReference>
<evidence type="ECO:0000259" key="2">
    <source>
        <dbReference type="Pfam" id="PF05699"/>
    </source>
</evidence>
<dbReference type="Pfam" id="PF05699">
    <property type="entry name" value="Dimer_Tnp_hAT"/>
    <property type="match status" value="1"/>
</dbReference>
<comment type="caution">
    <text evidence="4">The sequence shown here is derived from an EMBL/GenBank/DDBJ whole genome shotgun (WGS) entry which is preliminary data.</text>
</comment>
<dbReference type="GO" id="GO:0046983">
    <property type="term" value="F:protein dimerization activity"/>
    <property type="evidence" value="ECO:0007669"/>
    <property type="project" value="InterPro"/>
</dbReference>
<keyword evidence="5" id="KW-1185">Reference proteome</keyword>
<evidence type="ECO:0008006" key="6">
    <source>
        <dbReference type="Google" id="ProtNLM"/>
    </source>
</evidence>
<proteinExistence type="predicted"/>
<dbReference type="Proteomes" id="UP001177140">
    <property type="component" value="Unassembled WGS sequence"/>
</dbReference>
<dbReference type="SUPFAM" id="SSF53098">
    <property type="entry name" value="Ribonuclease H-like"/>
    <property type="match status" value="1"/>
</dbReference>
<reference evidence="4" key="1">
    <citation type="submission" date="2022-03" db="EMBL/GenBank/DDBJ databases">
        <title>A functionally conserved STORR gene fusion in Papaver species that diverged 16.8 million years ago.</title>
        <authorList>
            <person name="Catania T."/>
        </authorList>
    </citation>
    <scope>NUCLEOTIDE SEQUENCE</scope>
    <source>
        <strain evidence="4">S-191538</strain>
    </source>
</reference>
<evidence type="ECO:0000313" key="4">
    <source>
        <dbReference type="EMBL" id="MCL7047906.1"/>
    </source>
</evidence>
<dbReference type="InterPro" id="IPR012337">
    <property type="entry name" value="RNaseH-like_sf"/>
</dbReference>
<accession>A0AA41VUV5</accession>
<evidence type="ECO:0000259" key="3">
    <source>
        <dbReference type="Pfam" id="PF14372"/>
    </source>
</evidence>
<dbReference type="InterPro" id="IPR025525">
    <property type="entry name" value="hAT-like_transposase_RNase-H"/>
</dbReference>
<dbReference type="AlphaFoldDB" id="A0AA41VUV5"/>
<feature type="transmembrane region" description="Helical" evidence="1">
    <location>
        <begin position="243"/>
        <end position="267"/>
    </location>
</feature>
<dbReference type="InterPro" id="IPR008906">
    <property type="entry name" value="HATC_C_dom"/>
</dbReference>
<keyword evidence="1" id="KW-0812">Transmembrane</keyword>
<feature type="domain" description="HAT C-terminal dimerisation" evidence="2">
    <location>
        <begin position="125"/>
        <end position="210"/>
    </location>
</feature>
<gene>
    <name evidence="4" type="ORF">MKW94_003318</name>
</gene>
<organism evidence="4 5">
    <name type="scientific">Papaver nudicaule</name>
    <name type="common">Iceland poppy</name>
    <dbReference type="NCBI Taxonomy" id="74823"/>
    <lineage>
        <taxon>Eukaryota</taxon>
        <taxon>Viridiplantae</taxon>
        <taxon>Streptophyta</taxon>
        <taxon>Embryophyta</taxon>
        <taxon>Tracheophyta</taxon>
        <taxon>Spermatophyta</taxon>
        <taxon>Magnoliopsida</taxon>
        <taxon>Ranunculales</taxon>
        <taxon>Papaveraceae</taxon>
        <taxon>Papaveroideae</taxon>
        <taxon>Papaver</taxon>
    </lineage>
</organism>
<protein>
    <recommendedName>
        <fullName evidence="6">HAT C-terminal dimerisation domain-containing protein</fullName>
    </recommendedName>
</protein>
<dbReference type="PANTHER" id="PTHR23272:SF193">
    <property type="entry name" value="OS07G0624100 PROTEIN"/>
    <property type="match status" value="1"/>
</dbReference>
<sequence>TVQFSASTYVTSHSFLLELGTVRQDLDDWQESHDDPFLSHMDHVMLLKYNKYWGEYKKMNPLMFIASYKLEYLNVGGVASSQESVGDTSSTQSGSSCNSGRIKYLDKRLKRKSQLSSVDDHGKSELERYLIEKEYSPTNANSVFDILQWWKLNAARFEVLPLIAKDIFAIPISSVASESAFSTGKRILDPFRSSLKLRTLQSLILLQNWIRTPIYMDPSTLGVEEEEIDSLESGIKFKLPCKFLLLLSLFVFYFLCASSCVLQFPVIT</sequence>
<keyword evidence="1" id="KW-0472">Membrane</keyword>
<keyword evidence="1" id="KW-1133">Transmembrane helix</keyword>
<dbReference type="EMBL" id="JAJJMA010298537">
    <property type="protein sequence ID" value="MCL7047906.1"/>
    <property type="molecule type" value="Genomic_DNA"/>
</dbReference>
<evidence type="ECO:0000313" key="5">
    <source>
        <dbReference type="Proteomes" id="UP001177140"/>
    </source>
</evidence>
<feature type="non-terminal residue" evidence="4">
    <location>
        <position position="268"/>
    </location>
</feature>
<name>A0AA41VUV5_PAPNU</name>
<dbReference type="Pfam" id="PF14372">
    <property type="entry name" value="hAT-like_RNase-H"/>
    <property type="match status" value="1"/>
</dbReference>
<dbReference type="GO" id="GO:0003677">
    <property type="term" value="F:DNA binding"/>
    <property type="evidence" value="ECO:0007669"/>
    <property type="project" value="InterPro"/>
</dbReference>
<evidence type="ECO:0000256" key="1">
    <source>
        <dbReference type="SAM" id="Phobius"/>
    </source>
</evidence>